<keyword evidence="5" id="KW-0597">Phosphoprotein</keyword>
<gene>
    <name evidence="12" type="ORF">UC35_06645</name>
</gene>
<dbReference type="PATRIC" id="fig|94132.3.peg.1352"/>
<feature type="transmembrane region" description="Helical" evidence="10">
    <location>
        <begin position="127"/>
        <end position="145"/>
    </location>
</feature>
<dbReference type="AlphaFoldDB" id="A0A127JRN4"/>
<keyword evidence="7" id="KW-0547">Nucleotide-binding</keyword>
<keyword evidence="10" id="KW-0472">Membrane</keyword>
<dbReference type="PRINTS" id="PR00344">
    <property type="entry name" value="BCTRLSENSOR"/>
</dbReference>
<feature type="transmembrane region" description="Helical" evidence="10">
    <location>
        <begin position="165"/>
        <end position="184"/>
    </location>
</feature>
<dbReference type="Pfam" id="PF02518">
    <property type="entry name" value="HATPase_c"/>
    <property type="match status" value="1"/>
</dbReference>
<dbReference type="SUPFAM" id="SSF55874">
    <property type="entry name" value="ATPase domain of HSP90 chaperone/DNA topoisomerase II/histidine kinase"/>
    <property type="match status" value="1"/>
</dbReference>
<evidence type="ECO:0000256" key="4">
    <source>
        <dbReference type="ARBA" id="ARBA00022475"/>
    </source>
</evidence>
<accession>A0A127JRN4</accession>
<keyword evidence="10" id="KW-1133">Transmembrane helix</keyword>
<dbReference type="InterPro" id="IPR005467">
    <property type="entry name" value="His_kinase_dom"/>
</dbReference>
<evidence type="ECO:0000256" key="3">
    <source>
        <dbReference type="ARBA" id="ARBA00012438"/>
    </source>
</evidence>
<keyword evidence="4" id="KW-1003">Cell membrane</keyword>
<organism evidence="12 13">
    <name type="scientific">Ramlibacter tataouinensis</name>
    <dbReference type="NCBI Taxonomy" id="94132"/>
    <lineage>
        <taxon>Bacteria</taxon>
        <taxon>Pseudomonadati</taxon>
        <taxon>Pseudomonadota</taxon>
        <taxon>Betaproteobacteria</taxon>
        <taxon>Burkholderiales</taxon>
        <taxon>Comamonadaceae</taxon>
        <taxon>Ramlibacter</taxon>
    </lineage>
</organism>
<dbReference type="Gene3D" id="1.10.287.130">
    <property type="match status" value="1"/>
</dbReference>
<feature type="domain" description="Histidine kinase" evidence="11">
    <location>
        <begin position="217"/>
        <end position="426"/>
    </location>
</feature>
<keyword evidence="8 12" id="KW-0418">Kinase</keyword>
<evidence type="ECO:0000256" key="7">
    <source>
        <dbReference type="ARBA" id="ARBA00022741"/>
    </source>
</evidence>
<dbReference type="GO" id="GO:0000155">
    <property type="term" value="F:phosphorelay sensor kinase activity"/>
    <property type="evidence" value="ECO:0007669"/>
    <property type="project" value="InterPro"/>
</dbReference>
<evidence type="ECO:0000259" key="11">
    <source>
        <dbReference type="PROSITE" id="PS50109"/>
    </source>
</evidence>
<dbReference type="Pfam" id="PF25323">
    <property type="entry name" value="6TM_PilS"/>
    <property type="match status" value="1"/>
</dbReference>
<dbReference type="Gene3D" id="3.30.565.10">
    <property type="entry name" value="Histidine kinase-like ATPase, C-terminal domain"/>
    <property type="match status" value="1"/>
</dbReference>
<evidence type="ECO:0000256" key="10">
    <source>
        <dbReference type="SAM" id="Phobius"/>
    </source>
</evidence>
<evidence type="ECO:0000313" key="13">
    <source>
        <dbReference type="Proteomes" id="UP000070433"/>
    </source>
</evidence>
<dbReference type="InterPro" id="IPR003661">
    <property type="entry name" value="HisK_dim/P_dom"/>
</dbReference>
<feature type="transmembrane region" description="Helical" evidence="10">
    <location>
        <begin position="25"/>
        <end position="44"/>
    </location>
</feature>
<dbReference type="InterPro" id="IPR050980">
    <property type="entry name" value="2C_sensor_his_kinase"/>
</dbReference>
<evidence type="ECO:0000256" key="2">
    <source>
        <dbReference type="ARBA" id="ARBA00004651"/>
    </source>
</evidence>
<dbReference type="SMART" id="SM00388">
    <property type="entry name" value="HisKA"/>
    <property type="match status" value="1"/>
</dbReference>
<dbReference type="PANTHER" id="PTHR44936">
    <property type="entry name" value="SENSOR PROTEIN CREC"/>
    <property type="match status" value="1"/>
</dbReference>
<keyword evidence="10" id="KW-0812">Transmembrane</keyword>
<dbReference type="InterPro" id="IPR003594">
    <property type="entry name" value="HATPase_dom"/>
</dbReference>
<name>A0A127JRN4_9BURK</name>
<dbReference type="GO" id="GO:0005886">
    <property type="term" value="C:plasma membrane"/>
    <property type="evidence" value="ECO:0007669"/>
    <property type="project" value="UniProtKB-SubCell"/>
</dbReference>
<dbReference type="OrthoDB" id="9785252at2"/>
<dbReference type="EC" id="2.7.13.3" evidence="3"/>
<feature type="transmembrane region" description="Helical" evidence="10">
    <location>
        <begin position="50"/>
        <end position="69"/>
    </location>
</feature>
<keyword evidence="9" id="KW-0067">ATP-binding</keyword>
<dbReference type="RefSeq" id="WP_061497387.1">
    <property type="nucleotide sequence ID" value="NZ_CP010951.1"/>
</dbReference>
<evidence type="ECO:0000256" key="5">
    <source>
        <dbReference type="ARBA" id="ARBA00022553"/>
    </source>
</evidence>
<dbReference type="CDD" id="cd00075">
    <property type="entry name" value="HATPase"/>
    <property type="match status" value="1"/>
</dbReference>
<evidence type="ECO:0000313" key="12">
    <source>
        <dbReference type="EMBL" id="AMO22619.1"/>
    </source>
</evidence>
<dbReference type="InterPro" id="IPR036097">
    <property type="entry name" value="HisK_dim/P_sf"/>
</dbReference>
<dbReference type="EMBL" id="CP010951">
    <property type="protein sequence ID" value="AMO22619.1"/>
    <property type="molecule type" value="Genomic_DNA"/>
</dbReference>
<evidence type="ECO:0000256" key="9">
    <source>
        <dbReference type="ARBA" id="ARBA00022840"/>
    </source>
</evidence>
<dbReference type="PANTHER" id="PTHR44936:SF10">
    <property type="entry name" value="SENSOR PROTEIN RSTB"/>
    <property type="match status" value="1"/>
</dbReference>
<proteinExistence type="predicted"/>
<sequence length="433" mass="46901">MLRPPPGSAPERIAGRKNLLQLAELRWLAVAGQLATILLVHFSLGVRLPLVEMLTLLAGLAIFNVASILRARLSLPLRNGELFGTLLVDVAVLTGQLYYSGGITNPFIFLYLLQVVLGSVLLRRRYVWAMVAATVLCFVALTQWHRPLAVPGLAAENLSTDYLGGLLLCFVIVASLLVVFIGRISRNLRQRDTKVAQLRQRAAEEEHIVRMGLLASGAAHELGTPLATLSVILGDWARMAPFAGEPELREEIEEMQRQIERCKSIVSGILTAAGETRGEAAAETTLHAFLDGLVEDWRRTRSVASLAYERQDLPDMPFISDAALKQMIHNVLDNALEAAPAGAPLQLAVSCDDDALRLCVRDRGPGFSAAILQRLGRPYQSTKGKPGRGLGLFLAFNVARVLGGQIQAHNRPDGGAEVVITLPLAALSAESLK</sequence>
<dbReference type="InterPro" id="IPR004358">
    <property type="entry name" value="Sig_transdc_His_kin-like_C"/>
</dbReference>
<dbReference type="SMART" id="SM00387">
    <property type="entry name" value="HATPase_c"/>
    <property type="match status" value="1"/>
</dbReference>
<comment type="subcellular location">
    <subcellularLocation>
        <location evidence="2">Cell membrane</location>
        <topology evidence="2">Multi-pass membrane protein</topology>
    </subcellularLocation>
</comment>
<protein>
    <recommendedName>
        <fullName evidence="3">histidine kinase</fullName>
        <ecNumber evidence="3">2.7.13.3</ecNumber>
    </recommendedName>
</protein>
<dbReference type="Proteomes" id="UP000070433">
    <property type="component" value="Chromosome"/>
</dbReference>
<reference evidence="12 13" key="1">
    <citation type="journal article" date="2014" name="Int. J. Syst. Evol. Microbiol.">
        <title>Ramlibacter solisilvae sp. nov., isolated from forest soil, and emended description of the genus Ramlibacter.</title>
        <authorList>
            <person name="Lee H.J."/>
            <person name="Lee S.H."/>
            <person name="Lee S.S."/>
            <person name="Lee J.S."/>
            <person name="Kim Y."/>
            <person name="Kim S.C."/>
            <person name="Jeon C.O."/>
        </authorList>
    </citation>
    <scope>NUCLEOTIDE SEQUENCE [LARGE SCALE GENOMIC DNA]</scope>
    <source>
        <strain evidence="12 13">5-10</strain>
    </source>
</reference>
<dbReference type="InterPro" id="IPR036890">
    <property type="entry name" value="HATPase_C_sf"/>
</dbReference>
<keyword evidence="13" id="KW-1185">Reference proteome</keyword>
<dbReference type="PROSITE" id="PS50109">
    <property type="entry name" value="HIS_KIN"/>
    <property type="match status" value="1"/>
</dbReference>
<evidence type="ECO:0000256" key="1">
    <source>
        <dbReference type="ARBA" id="ARBA00000085"/>
    </source>
</evidence>
<evidence type="ECO:0000256" key="6">
    <source>
        <dbReference type="ARBA" id="ARBA00022679"/>
    </source>
</evidence>
<keyword evidence="6" id="KW-0808">Transferase</keyword>
<dbReference type="GO" id="GO:0005524">
    <property type="term" value="F:ATP binding"/>
    <property type="evidence" value="ECO:0007669"/>
    <property type="project" value="UniProtKB-KW"/>
</dbReference>
<dbReference type="SUPFAM" id="SSF47384">
    <property type="entry name" value="Homodimeric domain of signal transducing histidine kinase"/>
    <property type="match status" value="1"/>
</dbReference>
<comment type="catalytic activity">
    <reaction evidence="1">
        <text>ATP + protein L-histidine = ADP + protein N-phospho-L-histidine.</text>
        <dbReference type="EC" id="2.7.13.3"/>
    </reaction>
</comment>
<evidence type="ECO:0000256" key="8">
    <source>
        <dbReference type="ARBA" id="ARBA00022777"/>
    </source>
</evidence>